<dbReference type="OrthoDB" id="9807888at2"/>
<dbReference type="Gene3D" id="3.40.190.10">
    <property type="entry name" value="Periplasmic binding protein-like II"/>
    <property type="match status" value="2"/>
</dbReference>
<evidence type="ECO:0000256" key="2">
    <source>
        <dbReference type="ARBA" id="ARBA00022448"/>
    </source>
</evidence>
<feature type="domain" description="Solute-binding protein family 3/N-terminal" evidence="5">
    <location>
        <begin position="73"/>
        <end position="295"/>
    </location>
</feature>
<dbReference type="Proteomes" id="UP000305238">
    <property type="component" value="Unassembled WGS sequence"/>
</dbReference>
<dbReference type="PANTHER" id="PTHR30085:SF6">
    <property type="entry name" value="ABC TRANSPORTER GLUTAMINE-BINDING PROTEIN GLNH"/>
    <property type="match status" value="1"/>
</dbReference>
<evidence type="ECO:0000313" key="6">
    <source>
        <dbReference type="EMBL" id="TMR41364.1"/>
    </source>
</evidence>
<feature type="signal peptide" evidence="4">
    <location>
        <begin position="1"/>
        <end position="27"/>
    </location>
</feature>
<keyword evidence="7" id="KW-1185">Reference proteome</keyword>
<dbReference type="GO" id="GO:0006865">
    <property type="term" value="P:amino acid transport"/>
    <property type="evidence" value="ECO:0007669"/>
    <property type="project" value="TreeGrafter"/>
</dbReference>
<feature type="chain" id="PRO_5039430413" evidence="4">
    <location>
        <begin position="28"/>
        <end position="313"/>
    </location>
</feature>
<name>A0A5S4H9D7_9ACTN</name>
<keyword evidence="2" id="KW-0813">Transport</keyword>
<dbReference type="SUPFAM" id="SSF53850">
    <property type="entry name" value="Periplasmic binding protein-like II"/>
    <property type="match status" value="1"/>
</dbReference>
<protein>
    <submittedName>
        <fullName evidence="6">Glutamate ABC transporter substrate-binding protein</fullName>
    </submittedName>
</protein>
<dbReference type="GO" id="GO:0005576">
    <property type="term" value="C:extracellular region"/>
    <property type="evidence" value="ECO:0007669"/>
    <property type="project" value="TreeGrafter"/>
</dbReference>
<gene>
    <name evidence="6" type="ORF">ETD96_05870</name>
</gene>
<dbReference type="GO" id="GO:0030288">
    <property type="term" value="C:outer membrane-bounded periplasmic space"/>
    <property type="evidence" value="ECO:0007669"/>
    <property type="project" value="TreeGrafter"/>
</dbReference>
<proteinExistence type="inferred from homology"/>
<evidence type="ECO:0000313" key="7">
    <source>
        <dbReference type="Proteomes" id="UP000305238"/>
    </source>
</evidence>
<dbReference type="AlphaFoldDB" id="A0A5S4H9D7"/>
<evidence type="ECO:0000259" key="5">
    <source>
        <dbReference type="SMART" id="SM00062"/>
    </source>
</evidence>
<dbReference type="Pfam" id="PF00497">
    <property type="entry name" value="SBP_bac_3"/>
    <property type="match status" value="1"/>
</dbReference>
<dbReference type="InterPro" id="IPR001638">
    <property type="entry name" value="Solute-binding_3/MltF_N"/>
</dbReference>
<dbReference type="InterPro" id="IPR051455">
    <property type="entry name" value="Bact_solute-bind_prot3"/>
</dbReference>
<comment type="caution">
    <text evidence="6">The sequence shown here is derived from an EMBL/GenBank/DDBJ whole genome shotgun (WGS) entry which is preliminary data.</text>
</comment>
<dbReference type="SMART" id="SM00062">
    <property type="entry name" value="PBPb"/>
    <property type="match status" value="1"/>
</dbReference>
<sequence>MIMVGTPAVLRRAAVAAVAALSLTGLAACSGGDSDSAVPGAGGGKTDDLLASAPVAADLPAGSTMEKIKQRGELIVGGSLDAPLLSQQNPATKKVEGLDADFGRLLAKYIIGKPNVKIVNSASETREALLSNGTVDVVFQTYSITPERAKQVAFAGPYYSSGLVIATKKDETGIKTPADLKGKTVIAGANTPAIPAIKKAAPDAKIVTFGSDPECVQALKQGRGDAYVQDQAVLLATAKQDPSVQIQGEPFTEDPYGIGLKHGDAQMKQFVNDWLKKIQESGLWAKVWKNSIGTVVQGDAPQPPAIGSAPGSE</sequence>
<keyword evidence="3 4" id="KW-0732">Signal</keyword>
<evidence type="ECO:0000256" key="4">
    <source>
        <dbReference type="SAM" id="SignalP"/>
    </source>
</evidence>
<accession>A0A5S4H9D7</accession>
<dbReference type="PANTHER" id="PTHR30085">
    <property type="entry name" value="AMINO ACID ABC TRANSPORTER PERMEASE"/>
    <property type="match status" value="1"/>
</dbReference>
<dbReference type="EMBL" id="VCKZ01000024">
    <property type="protein sequence ID" value="TMR41364.1"/>
    <property type="molecule type" value="Genomic_DNA"/>
</dbReference>
<evidence type="ECO:0000256" key="3">
    <source>
        <dbReference type="ARBA" id="ARBA00022729"/>
    </source>
</evidence>
<dbReference type="CDD" id="cd13690">
    <property type="entry name" value="PBP2_GluB"/>
    <property type="match status" value="1"/>
</dbReference>
<comment type="similarity">
    <text evidence="1">Belongs to the bacterial solute-binding protein 3 family.</text>
</comment>
<reference evidence="6 7" key="1">
    <citation type="submission" date="2019-05" db="EMBL/GenBank/DDBJ databases">
        <title>Draft genome sequence of Actinomadura geliboluensis A8036.</title>
        <authorList>
            <person name="Saricaoglu S."/>
            <person name="Isik K."/>
        </authorList>
    </citation>
    <scope>NUCLEOTIDE SEQUENCE [LARGE SCALE GENOMIC DNA]</scope>
    <source>
        <strain evidence="6 7">A8036</strain>
    </source>
</reference>
<evidence type="ECO:0000256" key="1">
    <source>
        <dbReference type="ARBA" id="ARBA00010333"/>
    </source>
</evidence>
<organism evidence="6 7">
    <name type="scientific">Actinomadura geliboluensis</name>
    <dbReference type="NCBI Taxonomy" id="882440"/>
    <lineage>
        <taxon>Bacteria</taxon>
        <taxon>Bacillati</taxon>
        <taxon>Actinomycetota</taxon>
        <taxon>Actinomycetes</taxon>
        <taxon>Streptosporangiales</taxon>
        <taxon>Thermomonosporaceae</taxon>
        <taxon>Actinomadura</taxon>
    </lineage>
</organism>